<keyword evidence="5" id="KW-1185">Reference proteome</keyword>
<dbReference type="AlphaFoldDB" id="A0A9P6WIL6"/>
<dbReference type="SUPFAM" id="SSF57701">
    <property type="entry name" value="Zn2/Cys6 DNA-binding domain"/>
    <property type="match status" value="1"/>
</dbReference>
<dbReference type="CDD" id="cd12148">
    <property type="entry name" value="fungal_TF_MHR"/>
    <property type="match status" value="1"/>
</dbReference>
<dbReference type="GO" id="GO:0008270">
    <property type="term" value="F:zinc ion binding"/>
    <property type="evidence" value="ECO:0007669"/>
    <property type="project" value="InterPro"/>
</dbReference>
<dbReference type="PROSITE" id="PS00463">
    <property type="entry name" value="ZN2_CY6_FUNGAL_1"/>
    <property type="match status" value="1"/>
</dbReference>
<proteinExistence type="predicted"/>
<keyword evidence="2" id="KW-0539">Nucleus</keyword>
<feature type="domain" description="Zn(2)-C6 fungal-type" evidence="3">
    <location>
        <begin position="11"/>
        <end position="42"/>
    </location>
</feature>
<dbReference type="EMBL" id="PUHW01000502">
    <property type="protein sequence ID" value="KAG0686453.1"/>
    <property type="molecule type" value="Genomic_DNA"/>
</dbReference>
<organism evidence="4 5">
    <name type="scientific">Pichia californica</name>
    <dbReference type="NCBI Taxonomy" id="460514"/>
    <lineage>
        <taxon>Eukaryota</taxon>
        <taxon>Fungi</taxon>
        <taxon>Dikarya</taxon>
        <taxon>Ascomycota</taxon>
        <taxon>Saccharomycotina</taxon>
        <taxon>Pichiomycetes</taxon>
        <taxon>Pichiales</taxon>
        <taxon>Pichiaceae</taxon>
        <taxon>Pichia</taxon>
    </lineage>
</organism>
<dbReference type="Proteomes" id="UP000697127">
    <property type="component" value="Unassembled WGS sequence"/>
</dbReference>
<name>A0A9P6WIL6_9ASCO</name>
<evidence type="ECO:0000256" key="2">
    <source>
        <dbReference type="ARBA" id="ARBA00023242"/>
    </source>
</evidence>
<sequence length="573" mass="67419">MKKSLQRPSYVCTNCRRRKVKCDRKFPCTRCIRSKLQDSCTYNISIEEMKKLEFYNNDFNQLNEIELNDNTSATTNTINNEIIYGDNHGDKPKLTPNTLDYEKPYIKEESELFQYKTLNFKKPLFVKTGDSIKYYSPISIDTIFTNNKKYVKFRSMMPFLFSDDNLNSKFSDEICIQTSEEIRILTGTYTKQEIDNLMIKYISVNIDAILERLLYFENDLKNVITSMFLPFSNMEKILNQYFIKHENIYIYLPPSTNTENYRTIYAIFANILGIVQIVYLLTEFDESVNFKYNIINQSSVTEFGYAALKCMCFAEFKTRPTFELLLGFLIYRMKFYLMDSISISNNSMLIFNIVLEMAFNLGIHIRSDHINNYSEQMVRSAWNIIQFIDAISSVYLGEPLKIDYKYCIPNLYEYWEPIVLYLRNVVETFNSVDPISLNQIIDLANSASKLLYVFQPFDDLLSHGDYKPVQYIFSLIIKGDFIICYQLLLFILRLSLDEVDELNVKITNEDLKLIEDLKNKTECHLFYSLVMTFGLMKKIISGKISHNSQSTRLTISMRLLFSRFMTINNKLIF</sequence>
<dbReference type="InterPro" id="IPR036864">
    <property type="entry name" value="Zn2-C6_fun-type_DNA-bd_sf"/>
</dbReference>
<dbReference type="SMART" id="SM00066">
    <property type="entry name" value="GAL4"/>
    <property type="match status" value="1"/>
</dbReference>
<evidence type="ECO:0000259" key="3">
    <source>
        <dbReference type="PROSITE" id="PS50048"/>
    </source>
</evidence>
<evidence type="ECO:0000256" key="1">
    <source>
        <dbReference type="ARBA" id="ARBA00004123"/>
    </source>
</evidence>
<evidence type="ECO:0000313" key="5">
    <source>
        <dbReference type="Proteomes" id="UP000697127"/>
    </source>
</evidence>
<accession>A0A9P6WIL6</accession>
<feature type="non-terminal residue" evidence="4">
    <location>
        <position position="573"/>
    </location>
</feature>
<dbReference type="Pfam" id="PF00172">
    <property type="entry name" value="Zn_clus"/>
    <property type="match status" value="1"/>
</dbReference>
<dbReference type="CDD" id="cd00067">
    <property type="entry name" value="GAL4"/>
    <property type="match status" value="1"/>
</dbReference>
<gene>
    <name evidence="4" type="primary">HAP1_5</name>
    <name evidence="4" type="ORF">C6P40_004078</name>
</gene>
<comment type="caution">
    <text evidence="4">The sequence shown here is derived from an EMBL/GenBank/DDBJ whole genome shotgun (WGS) entry which is preliminary data.</text>
</comment>
<dbReference type="GO" id="GO:0000981">
    <property type="term" value="F:DNA-binding transcription factor activity, RNA polymerase II-specific"/>
    <property type="evidence" value="ECO:0007669"/>
    <property type="project" value="InterPro"/>
</dbReference>
<dbReference type="InterPro" id="IPR050613">
    <property type="entry name" value="Sec_Metabolite_Reg"/>
</dbReference>
<protein>
    <submittedName>
        <fullName evidence="4">Hap1 transcriptional regulatory prottein</fullName>
    </submittedName>
</protein>
<dbReference type="Gene3D" id="4.10.240.10">
    <property type="entry name" value="Zn(2)-C6 fungal-type DNA-binding domain"/>
    <property type="match status" value="1"/>
</dbReference>
<dbReference type="PANTHER" id="PTHR31001">
    <property type="entry name" value="UNCHARACTERIZED TRANSCRIPTIONAL REGULATORY PROTEIN"/>
    <property type="match status" value="1"/>
</dbReference>
<dbReference type="GO" id="GO:0005634">
    <property type="term" value="C:nucleus"/>
    <property type="evidence" value="ECO:0007669"/>
    <property type="project" value="UniProtKB-SubCell"/>
</dbReference>
<dbReference type="PROSITE" id="PS50048">
    <property type="entry name" value="ZN2_CY6_FUNGAL_2"/>
    <property type="match status" value="1"/>
</dbReference>
<evidence type="ECO:0000313" key="4">
    <source>
        <dbReference type="EMBL" id="KAG0686453.1"/>
    </source>
</evidence>
<reference evidence="4" key="1">
    <citation type="submission" date="2020-11" db="EMBL/GenBank/DDBJ databases">
        <title>Kefir isolates.</title>
        <authorList>
            <person name="Marcisauskas S."/>
            <person name="Kim Y."/>
            <person name="Blasche S."/>
        </authorList>
    </citation>
    <scope>NUCLEOTIDE SEQUENCE</scope>
    <source>
        <strain evidence="4">Olga-1</strain>
    </source>
</reference>
<dbReference type="InterPro" id="IPR001138">
    <property type="entry name" value="Zn2Cys6_DnaBD"/>
</dbReference>
<comment type="subcellular location">
    <subcellularLocation>
        <location evidence="1">Nucleus</location>
    </subcellularLocation>
</comment>